<proteinExistence type="predicted"/>
<reference evidence="2 3" key="1">
    <citation type="journal article" date="2017" name="PLoS Biol.">
        <title>The sea cucumber genome provides insights into morphological evolution and visceral regeneration.</title>
        <authorList>
            <person name="Zhang X."/>
            <person name="Sun L."/>
            <person name="Yuan J."/>
            <person name="Sun Y."/>
            <person name="Gao Y."/>
            <person name="Zhang L."/>
            <person name="Li S."/>
            <person name="Dai H."/>
            <person name="Hamel J.F."/>
            <person name="Liu C."/>
            <person name="Yu Y."/>
            <person name="Liu S."/>
            <person name="Lin W."/>
            <person name="Guo K."/>
            <person name="Jin S."/>
            <person name="Xu P."/>
            <person name="Storey K.B."/>
            <person name="Huan P."/>
            <person name="Zhang T."/>
            <person name="Zhou Y."/>
            <person name="Zhang J."/>
            <person name="Lin C."/>
            <person name="Li X."/>
            <person name="Xing L."/>
            <person name="Huo D."/>
            <person name="Sun M."/>
            <person name="Wang L."/>
            <person name="Mercier A."/>
            <person name="Li F."/>
            <person name="Yang H."/>
            <person name="Xiang J."/>
        </authorList>
    </citation>
    <scope>NUCLEOTIDE SEQUENCE [LARGE SCALE GENOMIC DNA]</scope>
    <source>
        <strain evidence="2">Shaxun</strain>
        <tissue evidence="2">Muscle</tissue>
    </source>
</reference>
<feature type="compositionally biased region" description="Basic and acidic residues" evidence="1">
    <location>
        <begin position="48"/>
        <end position="60"/>
    </location>
</feature>
<dbReference type="OrthoDB" id="10588044at2759"/>
<sequence length="308" mass="34867">MTLTRIRKLWKISDCSHPHLQFTCKVHSGKLIGNLEKVFHEEETDSSPQRKEEQEEGQKEELTVLRLDKLGSVQLDRSCVSAVWISEGRCVEIIDQTSTTGVVIFNILYFDMTEVQAQTETLKRPGHARIHVCSTVSYDLRSILLTHGPDIIKVTFSSDLGVSPVYKLTEAPENVEGVHWGQCTDISDNVFVVKDTTKVFPERRLESPSSLKKAWPAGISFNRETREWFFLWKSISSKTANDVDWMLTRHSSSFDFRGIVLDGSMSEQDPRSIASCKNKLAVLFHGGKLFVLDIQTYQLAEAVSPRSS</sequence>
<organism evidence="2 3">
    <name type="scientific">Stichopus japonicus</name>
    <name type="common">Sea cucumber</name>
    <dbReference type="NCBI Taxonomy" id="307972"/>
    <lineage>
        <taxon>Eukaryota</taxon>
        <taxon>Metazoa</taxon>
        <taxon>Echinodermata</taxon>
        <taxon>Eleutherozoa</taxon>
        <taxon>Echinozoa</taxon>
        <taxon>Holothuroidea</taxon>
        <taxon>Aspidochirotacea</taxon>
        <taxon>Aspidochirotida</taxon>
        <taxon>Stichopodidae</taxon>
        <taxon>Apostichopus</taxon>
    </lineage>
</organism>
<name>A0A2G8KG86_STIJA</name>
<dbReference type="EMBL" id="MRZV01000608">
    <property type="protein sequence ID" value="PIK47007.1"/>
    <property type="molecule type" value="Genomic_DNA"/>
</dbReference>
<evidence type="ECO:0000313" key="3">
    <source>
        <dbReference type="Proteomes" id="UP000230750"/>
    </source>
</evidence>
<gene>
    <name evidence="2" type="ORF">BSL78_16145</name>
</gene>
<protein>
    <submittedName>
        <fullName evidence="2">Uncharacterized protein</fullName>
    </submittedName>
</protein>
<dbReference type="AlphaFoldDB" id="A0A2G8KG86"/>
<dbReference type="Proteomes" id="UP000230750">
    <property type="component" value="Unassembled WGS sequence"/>
</dbReference>
<keyword evidence="3" id="KW-1185">Reference proteome</keyword>
<accession>A0A2G8KG86</accession>
<evidence type="ECO:0000313" key="2">
    <source>
        <dbReference type="EMBL" id="PIK47007.1"/>
    </source>
</evidence>
<feature type="region of interest" description="Disordered" evidence="1">
    <location>
        <begin position="41"/>
        <end position="60"/>
    </location>
</feature>
<evidence type="ECO:0000256" key="1">
    <source>
        <dbReference type="SAM" id="MobiDB-lite"/>
    </source>
</evidence>
<comment type="caution">
    <text evidence="2">The sequence shown here is derived from an EMBL/GenBank/DDBJ whole genome shotgun (WGS) entry which is preliminary data.</text>
</comment>